<evidence type="ECO:0000256" key="1">
    <source>
        <dbReference type="SAM" id="MobiDB-lite"/>
    </source>
</evidence>
<reference evidence="4" key="2">
    <citation type="submission" date="2012-11" db="EMBL/GenBank/DDBJ databases">
        <authorList>
            <person name="Kuo A."/>
            <person name="Curtis B.A."/>
            <person name="Tanifuji G."/>
            <person name="Burki F."/>
            <person name="Gruber A."/>
            <person name="Irimia M."/>
            <person name="Maruyama S."/>
            <person name="Arias M.C."/>
            <person name="Ball S.G."/>
            <person name="Gile G.H."/>
            <person name="Hirakawa Y."/>
            <person name="Hopkins J.F."/>
            <person name="Rensing S.A."/>
            <person name="Schmutz J."/>
            <person name="Symeonidi A."/>
            <person name="Elias M."/>
            <person name="Eveleigh R.J."/>
            <person name="Herman E.K."/>
            <person name="Klute M.J."/>
            <person name="Nakayama T."/>
            <person name="Obornik M."/>
            <person name="Reyes-Prieto A."/>
            <person name="Armbrust E.V."/>
            <person name="Aves S.J."/>
            <person name="Beiko R.G."/>
            <person name="Coutinho P."/>
            <person name="Dacks J.B."/>
            <person name="Durnford D.G."/>
            <person name="Fast N.M."/>
            <person name="Green B.R."/>
            <person name="Grisdale C."/>
            <person name="Hempe F."/>
            <person name="Henrissat B."/>
            <person name="Hoppner M.P."/>
            <person name="Ishida K.-I."/>
            <person name="Kim E."/>
            <person name="Koreny L."/>
            <person name="Kroth P.G."/>
            <person name="Liu Y."/>
            <person name="Malik S.-B."/>
            <person name="Maier U.G."/>
            <person name="McRose D."/>
            <person name="Mock T."/>
            <person name="Neilson J.A."/>
            <person name="Onodera N.T."/>
            <person name="Poole A.M."/>
            <person name="Pritham E.J."/>
            <person name="Richards T.A."/>
            <person name="Rocap G."/>
            <person name="Roy S.W."/>
            <person name="Sarai C."/>
            <person name="Schaack S."/>
            <person name="Shirato S."/>
            <person name="Slamovits C.H."/>
            <person name="Spencer D.F."/>
            <person name="Suzuki S."/>
            <person name="Worden A.Z."/>
            <person name="Zauner S."/>
            <person name="Barry K."/>
            <person name="Bell C."/>
            <person name="Bharti A.K."/>
            <person name="Crow J.A."/>
            <person name="Grimwood J."/>
            <person name="Kramer R."/>
            <person name="Lindquist E."/>
            <person name="Lucas S."/>
            <person name="Salamov A."/>
            <person name="McFadden G.I."/>
            <person name="Lane C.E."/>
            <person name="Keeling P.J."/>
            <person name="Gray M.W."/>
            <person name="Grigoriev I.V."/>
            <person name="Archibald J.M."/>
        </authorList>
    </citation>
    <scope>NUCLEOTIDE SEQUENCE</scope>
    <source>
        <strain evidence="4">CCMP2712</strain>
    </source>
</reference>
<feature type="compositionally biased region" description="Acidic residues" evidence="1">
    <location>
        <begin position="10"/>
        <end position="19"/>
    </location>
</feature>
<feature type="compositionally biased region" description="Basic and acidic residues" evidence="1">
    <location>
        <begin position="157"/>
        <end position="167"/>
    </location>
</feature>
<accession>L1JH37</accession>
<reference evidence="2 4" key="1">
    <citation type="journal article" date="2012" name="Nature">
        <title>Algal genomes reveal evolutionary mosaicism and the fate of nucleomorphs.</title>
        <authorList>
            <consortium name="DOE Joint Genome Institute"/>
            <person name="Curtis B.A."/>
            <person name="Tanifuji G."/>
            <person name="Burki F."/>
            <person name="Gruber A."/>
            <person name="Irimia M."/>
            <person name="Maruyama S."/>
            <person name="Arias M.C."/>
            <person name="Ball S.G."/>
            <person name="Gile G.H."/>
            <person name="Hirakawa Y."/>
            <person name="Hopkins J.F."/>
            <person name="Kuo A."/>
            <person name="Rensing S.A."/>
            <person name="Schmutz J."/>
            <person name="Symeonidi A."/>
            <person name="Elias M."/>
            <person name="Eveleigh R.J."/>
            <person name="Herman E.K."/>
            <person name="Klute M.J."/>
            <person name="Nakayama T."/>
            <person name="Obornik M."/>
            <person name="Reyes-Prieto A."/>
            <person name="Armbrust E.V."/>
            <person name="Aves S.J."/>
            <person name="Beiko R.G."/>
            <person name="Coutinho P."/>
            <person name="Dacks J.B."/>
            <person name="Durnford D.G."/>
            <person name="Fast N.M."/>
            <person name="Green B.R."/>
            <person name="Grisdale C.J."/>
            <person name="Hempel F."/>
            <person name="Henrissat B."/>
            <person name="Hoppner M.P."/>
            <person name="Ishida K."/>
            <person name="Kim E."/>
            <person name="Koreny L."/>
            <person name="Kroth P.G."/>
            <person name="Liu Y."/>
            <person name="Malik S.B."/>
            <person name="Maier U.G."/>
            <person name="McRose D."/>
            <person name="Mock T."/>
            <person name="Neilson J.A."/>
            <person name="Onodera N.T."/>
            <person name="Poole A.M."/>
            <person name="Pritham E.J."/>
            <person name="Richards T.A."/>
            <person name="Rocap G."/>
            <person name="Roy S.W."/>
            <person name="Sarai C."/>
            <person name="Schaack S."/>
            <person name="Shirato S."/>
            <person name="Slamovits C.H."/>
            <person name="Spencer D.F."/>
            <person name="Suzuki S."/>
            <person name="Worden A.Z."/>
            <person name="Zauner S."/>
            <person name="Barry K."/>
            <person name="Bell C."/>
            <person name="Bharti A.K."/>
            <person name="Crow J.A."/>
            <person name="Grimwood J."/>
            <person name="Kramer R."/>
            <person name="Lindquist E."/>
            <person name="Lucas S."/>
            <person name="Salamov A."/>
            <person name="McFadden G.I."/>
            <person name="Lane C.E."/>
            <person name="Keeling P.J."/>
            <person name="Gray M.W."/>
            <person name="Grigoriev I.V."/>
            <person name="Archibald J.M."/>
        </authorList>
    </citation>
    <scope>NUCLEOTIDE SEQUENCE</scope>
    <source>
        <strain evidence="2 4">CCMP2712</strain>
    </source>
</reference>
<name>L1JH37_GUITC</name>
<dbReference type="EMBL" id="JH992989">
    <property type="protein sequence ID" value="EKX47652.1"/>
    <property type="molecule type" value="Genomic_DNA"/>
</dbReference>
<dbReference type="HOGENOM" id="CLU_1597577_0_0_1"/>
<dbReference type="GeneID" id="17304204"/>
<feature type="compositionally biased region" description="Polar residues" evidence="1">
    <location>
        <begin position="58"/>
        <end position="69"/>
    </location>
</feature>
<dbReference type="AlphaFoldDB" id="L1JH37"/>
<dbReference type="KEGG" id="gtt:GUITHDRAFT_106640"/>
<evidence type="ECO:0000313" key="2">
    <source>
        <dbReference type="EMBL" id="EKX47652.1"/>
    </source>
</evidence>
<dbReference type="OrthoDB" id="1935372at2759"/>
<proteinExistence type="predicted"/>
<keyword evidence="4" id="KW-1185">Reference proteome</keyword>
<organism evidence="2">
    <name type="scientific">Guillardia theta (strain CCMP2712)</name>
    <name type="common">Cryptophyte</name>
    <dbReference type="NCBI Taxonomy" id="905079"/>
    <lineage>
        <taxon>Eukaryota</taxon>
        <taxon>Cryptophyceae</taxon>
        <taxon>Pyrenomonadales</taxon>
        <taxon>Geminigeraceae</taxon>
        <taxon>Guillardia</taxon>
    </lineage>
</organism>
<evidence type="ECO:0000313" key="3">
    <source>
        <dbReference type="EnsemblProtists" id="EKX47652"/>
    </source>
</evidence>
<dbReference type="EnsemblProtists" id="EKX47652">
    <property type="protein sequence ID" value="EKX47652"/>
    <property type="gene ID" value="GUITHDRAFT_106640"/>
</dbReference>
<dbReference type="PaxDb" id="55529-EKX47652"/>
<reference evidence="3" key="3">
    <citation type="submission" date="2016-03" db="UniProtKB">
        <authorList>
            <consortium name="EnsemblProtists"/>
        </authorList>
    </citation>
    <scope>IDENTIFICATION</scope>
</reference>
<feature type="region of interest" description="Disordered" evidence="1">
    <location>
        <begin position="1"/>
        <end position="104"/>
    </location>
</feature>
<protein>
    <submittedName>
        <fullName evidence="2 3">Uncharacterized protein</fullName>
    </submittedName>
</protein>
<dbReference type="Proteomes" id="UP000011087">
    <property type="component" value="Unassembled WGS sequence"/>
</dbReference>
<sequence>MLASLVEGYSSEEEEEEEEAKGKEEKAGKGKDTKENAAEGKDKEGAEGSGAKKRKLPSASQMMASTSSWARDDDEQTEEKSVDRIGKEYHNVPPPTGVRASDTIGERADYIKPAVGTSVDANKVYTGQRMLANSSLVPPQLKGRKNVNTEDVGSWTTEKRYKSKTSE</sequence>
<feature type="compositionally biased region" description="Basic and acidic residues" evidence="1">
    <location>
        <begin position="78"/>
        <end position="90"/>
    </location>
</feature>
<evidence type="ECO:0000313" key="4">
    <source>
        <dbReference type="Proteomes" id="UP000011087"/>
    </source>
</evidence>
<feature type="compositionally biased region" description="Basic and acidic residues" evidence="1">
    <location>
        <begin position="20"/>
        <end position="46"/>
    </location>
</feature>
<gene>
    <name evidence="2" type="ORF">GUITHDRAFT_106640</name>
</gene>
<feature type="region of interest" description="Disordered" evidence="1">
    <location>
        <begin position="136"/>
        <end position="167"/>
    </location>
</feature>
<dbReference type="RefSeq" id="XP_005834632.1">
    <property type="nucleotide sequence ID" value="XM_005834575.1"/>
</dbReference>